<comment type="caution">
    <text evidence="2">The sequence shown here is derived from an EMBL/GenBank/DDBJ whole genome shotgun (WGS) entry which is preliminary data.</text>
</comment>
<feature type="transmembrane region" description="Helical" evidence="1">
    <location>
        <begin position="20"/>
        <end position="44"/>
    </location>
</feature>
<accession>A0A4R6S8Z8</accession>
<gene>
    <name evidence="2" type="ORF">EDF62_0047</name>
</gene>
<name>A0A4R6S8Z8_9MICO</name>
<proteinExistence type="predicted"/>
<reference evidence="2 3" key="1">
    <citation type="submission" date="2019-03" db="EMBL/GenBank/DDBJ databases">
        <title>Genomic analyses of the natural microbiome of Caenorhabditis elegans.</title>
        <authorList>
            <person name="Samuel B."/>
        </authorList>
    </citation>
    <scope>NUCLEOTIDE SEQUENCE [LARGE SCALE GENOMIC DNA]</scope>
    <source>
        <strain evidence="2 3">JUb18</strain>
    </source>
</reference>
<feature type="transmembrane region" description="Helical" evidence="1">
    <location>
        <begin position="51"/>
        <end position="73"/>
    </location>
</feature>
<keyword evidence="1" id="KW-0472">Membrane</keyword>
<keyword evidence="1" id="KW-1133">Transmembrane helix</keyword>
<sequence>MSHFGNEGSPFSGDAAQVGLTFWMVIMAIIAFVQLVLGLIVLLVQIKDSEPIPAFSVVNTLMGLVLCRCFVITP</sequence>
<evidence type="ECO:0000313" key="3">
    <source>
        <dbReference type="Proteomes" id="UP000295601"/>
    </source>
</evidence>
<protein>
    <submittedName>
        <fullName evidence="2">Uncharacterized protein</fullName>
    </submittedName>
</protein>
<organism evidence="2 3">
    <name type="scientific">Leucobacter luti</name>
    <dbReference type="NCBI Taxonomy" id="340320"/>
    <lineage>
        <taxon>Bacteria</taxon>
        <taxon>Bacillati</taxon>
        <taxon>Actinomycetota</taxon>
        <taxon>Actinomycetes</taxon>
        <taxon>Micrococcales</taxon>
        <taxon>Microbacteriaceae</taxon>
        <taxon>Leucobacter</taxon>
    </lineage>
</organism>
<dbReference type="AlphaFoldDB" id="A0A4R6S8Z8"/>
<dbReference type="EMBL" id="SNYA01000001">
    <property type="protein sequence ID" value="TDP95366.1"/>
    <property type="molecule type" value="Genomic_DNA"/>
</dbReference>
<keyword evidence="3" id="KW-1185">Reference proteome</keyword>
<keyword evidence="1" id="KW-0812">Transmembrane</keyword>
<dbReference type="RefSeq" id="WP_133615369.1">
    <property type="nucleotide sequence ID" value="NZ_SNYA01000001.1"/>
</dbReference>
<evidence type="ECO:0000256" key="1">
    <source>
        <dbReference type="SAM" id="Phobius"/>
    </source>
</evidence>
<evidence type="ECO:0000313" key="2">
    <source>
        <dbReference type="EMBL" id="TDP95366.1"/>
    </source>
</evidence>
<dbReference type="Proteomes" id="UP000295601">
    <property type="component" value="Unassembled WGS sequence"/>
</dbReference>